<dbReference type="EMBL" id="KC246844">
    <property type="protein sequence ID" value="AHF25632.1"/>
    <property type="molecule type" value="Genomic_DNA"/>
</dbReference>
<dbReference type="Gene3D" id="3.40.109.10">
    <property type="entry name" value="NADH Oxidase"/>
    <property type="match status" value="1"/>
</dbReference>
<name>W0FRX6_9BACT</name>
<feature type="domain" description="Nitroreductase" evidence="2">
    <location>
        <begin position="7"/>
        <end position="161"/>
    </location>
</feature>
<dbReference type="AlphaFoldDB" id="W0FRX6"/>
<keyword evidence="1" id="KW-0520">NAD</keyword>
<dbReference type="Pfam" id="PF00881">
    <property type="entry name" value="Nitroreductase"/>
    <property type="match status" value="1"/>
</dbReference>
<dbReference type="PANTHER" id="PTHR23026">
    <property type="entry name" value="NADPH NITROREDUCTASE"/>
    <property type="match status" value="1"/>
</dbReference>
<dbReference type="InterPro" id="IPR000415">
    <property type="entry name" value="Nitroreductase-like"/>
</dbReference>
<sequence>MEVLQAISNRRSHRDYKAEQIPEEVLSAILKAGLESPSARNRQPWHFSVVQNAKLIQEVHDEAARVMGKGGSPRFSDPDFQMFYHAPTVIFLFGEKDFAWTQVDCGIAVENMALAAEGLGVGSVILGLPMPAFKGEKADELRTRLECPEGYDFVIALALGYANDMKDPHDLRETKISRIV</sequence>
<dbReference type="InterPro" id="IPR050627">
    <property type="entry name" value="Nitroreductase/BluB"/>
</dbReference>
<dbReference type="SUPFAM" id="SSF55469">
    <property type="entry name" value="FMN-dependent nitroreductase-like"/>
    <property type="match status" value="1"/>
</dbReference>
<proteinExistence type="predicted"/>
<dbReference type="CDD" id="cd02136">
    <property type="entry name" value="PnbA_NfnB-like"/>
    <property type="match status" value="1"/>
</dbReference>
<evidence type="ECO:0000259" key="2">
    <source>
        <dbReference type="Pfam" id="PF00881"/>
    </source>
</evidence>
<dbReference type="GO" id="GO:0005829">
    <property type="term" value="C:cytosol"/>
    <property type="evidence" value="ECO:0007669"/>
    <property type="project" value="TreeGrafter"/>
</dbReference>
<reference evidence="3" key="1">
    <citation type="journal article" date="2013" name="PLoS ONE">
        <title>Metagenomic insights into the carbohydrate-active enzymes carried by the microorganisms adhering to solid digesta in the rumen of cows.</title>
        <authorList>
            <person name="Wang L."/>
            <person name="Hatem A."/>
            <person name="Catalyurek U.V."/>
            <person name="Morrison M."/>
            <person name="Yu Z."/>
        </authorList>
    </citation>
    <scope>NUCLEOTIDE SEQUENCE</scope>
</reference>
<protein>
    <submittedName>
        <fullName evidence="3">Nitroreductase</fullName>
    </submittedName>
</protein>
<dbReference type="GO" id="GO:0046857">
    <property type="term" value="F:oxidoreductase activity, acting on other nitrogenous compounds as donors, with NAD or NADP as acceptor"/>
    <property type="evidence" value="ECO:0007669"/>
    <property type="project" value="TreeGrafter"/>
</dbReference>
<evidence type="ECO:0000313" key="3">
    <source>
        <dbReference type="EMBL" id="AHF25632.1"/>
    </source>
</evidence>
<organism evidence="3">
    <name type="scientific">uncultured bacterium Contigcl_24</name>
    <dbReference type="NCBI Taxonomy" id="1393668"/>
    <lineage>
        <taxon>Bacteria</taxon>
        <taxon>environmental samples</taxon>
    </lineage>
</organism>
<dbReference type="PANTHER" id="PTHR23026:SF125">
    <property type="entry name" value="OXYGEN-INSENSITIVE NAD(P)H NITROREDUCTASE"/>
    <property type="match status" value="1"/>
</dbReference>
<dbReference type="InterPro" id="IPR029479">
    <property type="entry name" value="Nitroreductase"/>
</dbReference>
<accession>W0FRX6</accession>
<dbReference type="GO" id="GO:0046256">
    <property type="term" value="P:2,4,6-trinitrotoluene catabolic process"/>
    <property type="evidence" value="ECO:0007669"/>
    <property type="project" value="TreeGrafter"/>
</dbReference>
<evidence type="ECO:0000256" key="1">
    <source>
        <dbReference type="ARBA" id="ARBA00023027"/>
    </source>
</evidence>